<dbReference type="SFLD" id="SFLDG01129">
    <property type="entry name" value="C1.5:_HAD__Beta-PGM__Phosphata"/>
    <property type="match status" value="1"/>
</dbReference>
<dbReference type="STRING" id="1121895.GCA_000378485_03850"/>
<dbReference type="AlphaFoldDB" id="A0A0A2MA23"/>
<dbReference type="Gene3D" id="1.10.150.240">
    <property type="entry name" value="Putative phosphatase, domain 2"/>
    <property type="match status" value="1"/>
</dbReference>
<proteinExistence type="predicted"/>
<name>A0A0A2MA23_9FLAO</name>
<evidence type="ECO:0000313" key="1">
    <source>
        <dbReference type="EMBL" id="KGO85125.1"/>
    </source>
</evidence>
<dbReference type="NCBIfam" id="TIGR01549">
    <property type="entry name" value="HAD-SF-IA-v1"/>
    <property type="match status" value="1"/>
</dbReference>
<dbReference type="InterPro" id="IPR036412">
    <property type="entry name" value="HAD-like_sf"/>
</dbReference>
<dbReference type="PANTHER" id="PTHR18901">
    <property type="entry name" value="2-DEOXYGLUCOSE-6-PHOSPHATE PHOSPHATASE 2"/>
    <property type="match status" value="1"/>
</dbReference>
<keyword evidence="1" id="KW-0067">ATP-binding</keyword>
<accession>A0A0A2MA23</accession>
<dbReference type="Pfam" id="PF13419">
    <property type="entry name" value="HAD_2"/>
    <property type="match status" value="1"/>
</dbReference>
<dbReference type="SFLD" id="SFLDS00003">
    <property type="entry name" value="Haloacid_Dehalogenase"/>
    <property type="match status" value="1"/>
</dbReference>
<dbReference type="SUPFAM" id="SSF56784">
    <property type="entry name" value="HAD-like"/>
    <property type="match status" value="1"/>
</dbReference>
<dbReference type="OrthoDB" id="9797743at2"/>
<evidence type="ECO:0000313" key="2">
    <source>
        <dbReference type="Proteomes" id="UP000030152"/>
    </source>
</evidence>
<dbReference type="Gene3D" id="3.40.50.1000">
    <property type="entry name" value="HAD superfamily/HAD-like"/>
    <property type="match status" value="1"/>
</dbReference>
<dbReference type="SFLD" id="SFLDG01135">
    <property type="entry name" value="C1.5.6:_HAD__Beta-PGM__Phospha"/>
    <property type="match status" value="1"/>
</dbReference>
<dbReference type="InterPro" id="IPR023198">
    <property type="entry name" value="PGP-like_dom2"/>
</dbReference>
<sequence>MKKAVIFDMDGVVVNTEPLSHIANKKFYDSLGINVTDDVYSTFIGNSDKNIIQKIVDRYGVETDKEVLLEQCLNYYCDEFDNDPNLELMPGVNDLIVDLHTNGMILLLASSSSKIKIERVFTRFGLYPYFSHIISGQDFEFSKPHPAIFMEAVEKSGFTADECIVIEDSTNGIKAATAAGVYCIGYKSEEDSLQDTSLANEVITDFKQLSFERISDIK</sequence>
<dbReference type="PANTHER" id="PTHR18901:SF38">
    <property type="entry name" value="PSEUDOURIDINE-5'-PHOSPHATASE"/>
    <property type="match status" value="1"/>
</dbReference>
<keyword evidence="2" id="KW-1185">Reference proteome</keyword>
<dbReference type="InterPro" id="IPR023214">
    <property type="entry name" value="HAD_sf"/>
</dbReference>
<reference evidence="1 2" key="1">
    <citation type="submission" date="2013-09" db="EMBL/GenBank/DDBJ databases">
        <authorList>
            <person name="Zeng Z."/>
            <person name="Chen C."/>
        </authorList>
    </citation>
    <scope>NUCLEOTIDE SEQUENCE [LARGE SCALE GENOMIC DNA]</scope>
    <source>
        <strain evidence="1 2">WB 3.3-2</strain>
    </source>
</reference>
<organism evidence="1 2">
    <name type="scientific">Flavobacterium rivuli WB 3.3-2 = DSM 21788</name>
    <dbReference type="NCBI Taxonomy" id="1121895"/>
    <lineage>
        <taxon>Bacteria</taxon>
        <taxon>Pseudomonadati</taxon>
        <taxon>Bacteroidota</taxon>
        <taxon>Flavobacteriia</taxon>
        <taxon>Flavobacteriales</taxon>
        <taxon>Flavobacteriaceae</taxon>
        <taxon>Flavobacterium</taxon>
    </lineage>
</organism>
<keyword evidence="1" id="KW-0547">Nucleotide-binding</keyword>
<dbReference type="EMBL" id="JRLX01000027">
    <property type="protein sequence ID" value="KGO85125.1"/>
    <property type="molecule type" value="Genomic_DNA"/>
</dbReference>
<gene>
    <name evidence="1" type="ORF">Q765_17905</name>
</gene>
<dbReference type="NCBIfam" id="TIGR01509">
    <property type="entry name" value="HAD-SF-IA-v3"/>
    <property type="match status" value="1"/>
</dbReference>
<dbReference type="GO" id="GO:0005524">
    <property type="term" value="F:ATP binding"/>
    <property type="evidence" value="ECO:0007669"/>
    <property type="project" value="UniProtKB-KW"/>
</dbReference>
<comment type="caution">
    <text evidence="1">The sequence shown here is derived from an EMBL/GenBank/DDBJ whole genome shotgun (WGS) entry which is preliminary data.</text>
</comment>
<dbReference type="Proteomes" id="UP000030152">
    <property type="component" value="Unassembled WGS sequence"/>
</dbReference>
<dbReference type="RefSeq" id="WP_026300200.1">
    <property type="nucleotide sequence ID" value="NZ_JRLX01000027.1"/>
</dbReference>
<dbReference type="InterPro" id="IPR041492">
    <property type="entry name" value="HAD_2"/>
</dbReference>
<protein>
    <submittedName>
        <fullName evidence="1">ABC transporter ATP-binding protein</fullName>
    </submittedName>
</protein>
<dbReference type="InterPro" id="IPR006439">
    <property type="entry name" value="HAD-SF_hydro_IA"/>
</dbReference>
<dbReference type="eggNOG" id="COG0637">
    <property type="taxonomic scope" value="Bacteria"/>
</dbReference>